<name>A0A0C3L1A1_9AGAM</name>
<sequence>FTSSIRSTRNQRIERLWVDVGSQFARRWQVFFRRLELSYHLDVTNEAHRWLLRYLFLKDLNMDTQAFLQNWNHHPMSGQGPQNKNPEDMRLIGQALHGVYVDDNF</sequence>
<reference evidence="3" key="2">
    <citation type="submission" date="2015-01" db="EMBL/GenBank/DDBJ databases">
        <title>Evolutionary Origins and Diversification of the Mycorrhizal Mutualists.</title>
        <authorList>
            <consortium name="DOE Joint Genome Institute"/>
            <consortium name="Mycorrhizal Genomics Consortium"/>
            <person name="Kohler A."/>
            <person name="Kuo A."/>
            <person name="Nagy L.G."/>
            <person name="Floudas D."/>
            <person name="Copeland A."/>
            <person name="Barry K.W."/>
            <person name="Cichocki N."/>
            <person name="Veneault-Fourrey C."/>
            <person name="LaButti K."/>
            <person name="Lindquist E.A."/>
            <person name="Lipzen A."/>
            <person name="Lundell T."/>
            <person name="Morin E."/>
            <person name="Murat C."/>
            <person name="Riley R."/>
            <person name="Ohm R."/>
            <person name="Sun H."/>
            <person name="Tunlid A."/>
            <person name="Henrissat B."/>
            <person name="Grigoriev I.V."/>
            <person name="Hibbett D.S."/>
            <person name="Martin F."/>
        </authorList>
    </citation>
    <scope>NUCLEOTIDE SEQUENCE [LARGE SCALE GENOMIC DNA]</scope>
    <source>
        <strain evidence="3">MUT 4182</strain>
    </source>
</reference>
<accession>A0A0C3L1A1</accession>
<evidence type="ECO:0000313" key="3">
    <source>
        <dbReference type="Proteomes" id="UP000054248"/>
    </source>
</evidence>
<evidence type="ECO:0000259" key="1">
    <source>
        <dbReference type="Pfam" id="PF24764"/>
    </source>
</evidence>
<dbReference type="Pfam" id="PF24764">
    <property type="entry name" value="rva_4"/>
    <property type="match status" value="1"/>
</dbReference>
<dbReference type="Proteomes" id="UP000054248">
    <property type="component" value="Unassembled WGS sequence"/>
</dbReference>
<dbReference type="STRING" id="1051891.A0A0C3L1A1"/>
<gene>
    <name evidence="2" type="ORF">M407DRAFT_47007</name>
</gene>
<evidence type="ECO:0000313" key="2">
    <source>
        <dbReference type="EMBL" id="KIO27498.1"/>
    </source>
</evidence>
<reference evidence="2 3" key="1">
    <citation type="submission" date="2014-04" db="EMBL/GenBank/DDBJ databases">
        <authorList>
            <consortium name="DOE Joint Genome Institute"/>
            <person name="Kuo A."/>
            <person name="Girlanda M."/>
            <person name="Perotto S."/>
            <person name="Kohler A."/>
            <person name="Nagy L.G."/>
            <person name="Floudas D."/>
            <person name="Copeland A."/>
            <person name="Barry K.W."/>
            <person name="Cichocki N."/>
            <person name="Veneault-Fourrey C."/>
            <person name="LaButti K."/>
            <person name="Lindquist E.A."/>
            <person name="Lipzen A."/>
            <person name="Lundell T."/>
            <person name="Morin E."/>
            <person name="Murat C."/>
            <person name="Sun H."/>
            <person name="Tunlid A."/>
            <person name="Henrissat B."/>
            <person name="Grigoriev I.V."/>
            <person name="Hibbett D.S."/>
            <person name="Martin F."/>
            <person name="Nordberg H.P."/>
            <person name="Cantor M.N."/>
            <person name="Hua S.X."/>
        </authorList>
    </citation>
    <scope>NUCLEOTIDE SEQUENCE [LARGE SCALE GENOMIC DNA]</scope>
    <source>
        <strain evidence="2 3">MUT 4182</strain>
    </source>
</reference>
<organism evidence="2 3">
    <name type="scientific">Tulasnella calospora MUT 4182</name>
    <dbReference type="NCBI Taxonomy" id="1051891"/>
    <lineage>
        <taxon>Eukaryota</taxon>
        <taxon>Fungi</taxon>
        <taxon>Dikarya</taxon>
        <taxon>Basidiomycota</taxon>
        <taxon>Agaricomycotina</taxon>
        <taxon>Agaricomycetes</taxon>
        <taxon>Cantharellales</taxon>
        <taxon>Tulasnellaceae</taxon>
        <taxon>Tulasnella</taxon>
    </lineage>
</organism>
<feature type="domain" description="Integrase core" evidence="1">
    <location>
        <begin position="6"/>
        <end position="89"/>
    </location>
</feature>
<proteinExistence type="predicted"/>
<protein>
    <recommendedName>
        <fullName evidence="1">Integrase core domain-containing protein</fullName>
    </recommendedName>
</protein>
<feature type="non-terminal residue" evidence="2">
    <location>
        <position position="1"/>
    </location>
</feature>
<dbReference type="HOGENOM" id="CLU_111205_1_0_1"/>
<dbReference type="AlphaFoldDB" id="A0A0C3L1A1"/>
<feature type="non-terminal residue" evidence="2">
    <location>
        <position position="105"/>
    </location>
</feature>
<keyword evidence="3" id="KW-1185">Reference proteome</keyword>
<dbReference type="OrthoDB" id="3353107at2759"/>
<dbReference type="InterPro" id="IPR058913">
    <property type="entry name" value="Integrase_dom_put"/>
</dbReference>
<dbReference type="EMBL" id="KN823008">
    <property type="protein sequence ID" value="KIO27498.1"/>
    <property type="molecule type" value="Genomic_DNA"/>
</dbReference>